<keyword evidence="14 20" id="KW-0496">Mitochondrion</keyword>
<comment type="similarity">
    <text evidence="2">Belongs to the complex I subunit 2 family.</text>
</comment>
<evidence type="ECO:0000256" key="18">
    <source>
        <dbReference type="SAM" id="Phobius"/>
    </source>
</evidence>
<feature type="transmembrane region" description="Helical" evidence="18">
    <location>
        <begin position="88"/>
        <end position="106"/>
    </location>
</feature>
<comment type="subcellular location">
    <subcellularLocation>
        <location evidence="1">Mitochondrion inner membrane</location>
        <topology evidence="1">Multi-pass membrane protein</topology>
    </subcellularLocation>
</comment>
<evidence type="ECO:0000256" key="2">
    <source>
        <dbReference type="ARBA" id="ARBA00007012"/>
    </source>
</evidence>
<accession>A0A024D9C2</accession>
<evidence type="ECO:0000259" key="19">
    <source>
        <dbReference type="Pfam" id="PF00361"/>
    </source>
</evidence>
<name>A0A024D9C2_MYTGA</name>
<keyword evidence="5" id="KW-0813">Transport</keyword>
<comment type="catalytic activity">
    <reaction evidence="17">
        <text>a ubiquinone + NADH + 5 H(+)(in) = a ubiquinol + NAD(+) + 4 H(+)(out)</text>
        <dbReference type="Rhea" id="RHEA:29091"/>
        <dbReference type="Rhea" id="RHEA-COMP:9565"/>
        <dbReference type="Rhea" id="RHEA-COMP:9566"/>
        <dbReference type="ChEBI" id="CHEBI:15378"/>
        <dbReference type="ChEBI" id="CHEBI:16389"/>
        <dbReference type="ChEBI" id="CHEBI:17976"/>
        <dbReference type="ChEBI" id="CHEBI:57540"/>
        <dbReference type="ChEBI" id="CHEBI:57945"/>
        <dbReference type="EC" id="7.1.1.2"/>
    </reaction>
</comment>
<dbReference type="GO" id="GO:0008137">
    <property type="term" value="F:NADH dehydrogenase (ubiquinone) activity"/>
    <property type="evidence" value="ECO:0007669"/>
    <property type="project" value="UniProtKB-EC"/>
</dbReference>
<dbReference type="PANTHER" id="PTHR46552">
    <property type="entry name" value="NADH-UBIQUINONE OXIDOREDUCTASE CHAIN 2"/>
    <property type="match status" value="1"/>
</dbReference>
<reference evidence="20" key="2">
    <citation type="journal article" date="2016" name="Mitochondrial DNA">
        <title>Recombinant mitochondrial genome with standard transmission route from Mediterranean musselMytilus galloprovincialis.</title>
        <authorList>
            <person name="Smietanka B."/>
            <person name="Filipowicz M."/>
            <person name="Burzynski A."/>
        </authorList>
    </citation>
    <scope>NUCLEOTIDE SEQUENCE</scope>
    <source>
        <strain evidence="20">42Ori</strain>
    </source>
</reference>
<proteinExistence type="inferred from homology"/>
<sequence length="315" mass="33943">MVSFVVSPMKLVSLGVMLIGTILSVSSEELVGVWLGLELNLYGFLVIMNPDGHYSPEPCVKYFVVQSTGSILMLVGFVTLMEQHVVSGLVMSTAGTVLKSGVFPLHSWVPSIIKNSSWLASGLMLTWQKVAPLVFLSMILPSKGLWVVIVSMAGIGAVGGLNQNSVRVMSAYSSFVHTSWMLLGVTWSSVVFVGYFAVYSLSVGLFFYGCSSMNKMSMGSQLSSAASGMGLLMLMGMPPFLGFLAKVLVFLMSGSPVIVACIMGSVISLKFYIDFFYSMVMKSLVDKNKVEVKAIWSLVICMNIMGGALILVSFI</sequence>
<dbReference type="GO" id="GO:0006120">
    <property type="term" value="P:mitochondrial electron transport, NADH to ubiquinone"/>
    <property type="evidence" value="ECO:0007669"/>
    <property type="project" value="TreeGrafter"/>
</dbReference>
<dbReference type="GO" id="GO:0005743">
    <property type="term" value="C:mitochondrial inner membrane"/>
    <property type="evidence" value="ECO:0007669"/>
    <property type="project" value="UniProtKB-SubCell"/>
</dbReference>
<evidence type="ECO:0000256" key="11">
    <source>
        <dbReference type="ARBA" id="ARBA00022989"/>
    </source>
</evidence>
<evidence type="ECO:0000256" key="14">
    <source>
        <dbReference type="ARBA" id="ARBA00023128"/>
    </source>
</evidence>
<keyword evidence="6" id="KW-0679">Respiratory chain</keyword>
<evidence type="ECO:0000256" key="12">
    <source>
        <dbReference type="ARBA" id="ARBA00023027"/>
    </source>
</evidence>
<keyword evidence="15 18" id="KW-0472">Membrane</keyword>
<evidence type="ECO:0000256" key="8">
    <source>
        <dbReference type="ARBA" id="ARBA00022792"/>
    </source>
</evidence>
<geneLocation type="mitochondrion" evidence="20"/>
<dbReference type="Pfam" id="PF00361">
    <property type="entry name" value="Proton_antipo_M"/>
    <property type="match status" value="2"/>
</dbReference>
<keyword evidence="10" id="KW-0249">Electron transport</keyword>
<keyword evidence="8" id="KW-0999">Mitochondrion inner membrane</keyword>
<evidence type="ECO:0000313" key="20">
    <source>
        <dbReference type="EMBL" id="AHZ44264.1"/>
    </source>
</evidence>
<feature type="transmembrane region" description="Helical" evidence="18">
    <location>
        <begin position="247"/>
        <end position="273"/>
    </location>
</feature>
<keyword evidence="13" id="KW-0830">Ubiquinone</keyword>
<feature type="transmembrane region" description="Helical" evidence="18">
    <location>
        <begin position="181"/>
        <end position="210"/>
    </location>
</feature>
<evidence type="ECO:0000256" key="1">
    <source>
        <dbReference type="ARBA" id="ARBA00004448"/>
    </source>
</evidence>
<reference evidence="20" key="1">
    <citation type="journal article" date="2008" name="J. Mol. Evol.">
        <title>Recombination in mitochondrial DNA of European mussels Mytilus.</title>
        <authorList>
            <person name="Filipowicz M."/>
            <person name="Burzynski A."/>
            <person name="Smietanka B."/>
            <person name="Wenne R."/>
        </authorList>
    </citation>
    <scope>NUCLEOTIDE SEQUENCE</scope>
    <source>
        <strain evidence="20">42Ori</strain>
    </source>
</reference>
<evidence type="ECO:0000256" key="13">
    <source>
        <dbReference type="ARBA" id="ARBA00023075"/>
    </source>
</evidence>
<evidence type="ECO:0000256" key="15">
    <source>
        <dbReference type="ARBA" id="ARBA00023136"/>
    </source>
</evidence>
<protein>
    <recommendedName>
        <fullName evidence="4">NADH-ubiquinone oxidoreductase chain 2</fullName>
        <ecNumber evidence="3">7.1.1.2</ecNumber>
    </recommendedName>
    <alternativeName>
        <fullName evidence="16">NADH dehydrogenase subunit 2</fullName>
    </alternativeName>
</protein>
<feature type="domain" description="NADH:quinone oxidoreductase/Mrp antiporter transmembrane" evidence="19">
    <location>
        <begin position="27"/>
        <end position="82"/>
    </location>
</feature>
<dbReference type="EMBL" id="EF434638">
    <property type="protein sequence ID" value="AHZ44264.1"/>
    <property type="molecule type" value="Genomic_DNA"/>
</dbReference>
<evidence type="ECO:0000256" key="9">
    <source>
        <dbReference type="ARBA" id="ARBA00022967"/>
    </source>
</evidence>
<evidence type="ECO:0000256" key="6">
    <source>
        <dbReference type="ARBA" id="ARBA00022660"/>
    </source>
</evidence>
<feature type="domain" description="NADH:quinone oxidoreductase/Mrp antiporter transmembrane" evidence="19">
    <location>
        <begin position="87"/>
        <end position="255"/>
    </location>
</feature>
<feature type="transmembrane region" description="Helical" evidence="18">
    <location>
        <begin position="144"/>
        <end position="161"/>
    </location>
</feature>
<dbReference type="EC" id="7.1.1.2" evidence="3"/>
<evidence type="ECO:0000256" key="10">
    <source>
        <dbReference type="ARBA" id="ARBA00022982"/>
    </source>
</evidence>
<dbReference type="InterPro" id="IPR050175">
    <property type="entry name" value="Complex_I_Subunit_2"/>
</dbReference>
<evidence type="ECO:0000256" key="7">
    <source>
        <dbReference type="ARBA" id="ARBA00022692"/>
    </source>
</evidence>
<feature type="transmembrane region" description="Helical" evidence="18">
    <location>
        <begin position="222"/>
        <end position="241"/>
    </location>
</feature>
<dbReference type="PANTHER" id="PTHR46552:SF1">
    <property type="entry name" value="NADH-UBIQUINONE OXIDOREDUCTASE CHAIN 2"/>
    <property type="match status" value="1"/>
</dbReference>
<keyword evidence="12" id="KW-0520">NAD</keyword>
<dbReference type="InterPro" id="IPR001750">
    <property type="entry name" value="ND/Mrp_TM"/>
</dbReference>
<organism evidence="20">
    <name type="scientific">Mytilus galloprovincialis</name>
    <name type="common">Mediterranean mussel</name>
    <dbReference type="NCBI Taxonomy" id="29158"/>
    <lineage>
        <taxon>Eukaryota</taxon>
        <taxon>Metazoa</taxon>
        <taxon>Spiralia</taxon>
        <taxon>Lophotrochozoa</taxon>
        <taxon>Mollusca</taxon>
        <taxon>Bivalvia</taxon>
        <taxon>Autobranchia</taxon>
        <taxon>Pteriomorphia</taxon>
        <taxon>Mytilida</taxon>
        <taxon>Mytiloidea</taxon>
        <taxon>Mytilidae</taxon>
        <taxon>Mytilinae</taxon>
        <taxon>Mytilus</taxon>
    </lineage>
</organism>
<evidence type="ECO:0000256" key="3">
    <source>
        <dbReference type="ARBA" id="ARBA00012944"/>
    </source>
</evidence>
<gene>
    <name evidence="20" type="primary">ND2</name>
</gene>
<keyword evidence="7 18" id="KW-0812">Transmembrane</keyword>
<dbReference type="AlphaFoldDB" id="A0A024D9C2"/>
<keyword evidence="9" id="KW-1278">Translocase</keyword>
<evidence type="ECO:0000256" key="4">
    <source>
        <dbReference type="ARBA" id="ARBA00021008"/>
    </source>
</evidence>
<keyword evidence="11 18" id="KW-1133">Transmembrane helix</keyword>
<feature type="transmembrane region" description="Helical" evidence="18">
    <location>
        <begin position="62"/>
        <end position="81"/>
    </location>
</feature>
<reference evidence="20" key="3">
    <citation type="journal article" date="2018" name="PeerJ">
        <title>Actively transcribed and expressed atp8 gene in Mytilus edulis mussels.</title>
        <authorList>
            <person name="Lubosny M."/>
            <person name="Przylucka A."/>
            <person name="Smietanka B."/>
            <person name="Breton S."/>
            <person name="Burzynski A."/>
        </authorList>
    </citation>
    <scope>NUCLEOTIDE SEQUENCE</scope>
    <source>
        <strain evidence="20">42Ori</strain>
    </source>
</reference>
<evidence type="ECO:0000256" key="16">
    <source>
        <dbReference type="ARBA" id="ARBA00031028"/>
    </source>
</evidence>
<feature type="transmembrane region" description="Helical" evidence="18">
    <location>
        <begin position="294"/>
        <end position="314"/>
    </location>
</feature>
<evidence type="ECO:0000256" key="17">
    <source>
        <dbReference type="ARBA" id="ARBA00049551"/>
    </source>
</evidence>
<evidence type="ECO:0000256" key="5">
    <source>
        <dbReference type="ARBA" id="ARBA00022448"/>
    </source>
</evidence>